<feature type="region of interest" description="Disordered" evidence="1">
    <location>
        <begin position="46"/>
        <end position="65"/>
    </location>
</feature>
<feature type="region of interest" description="Disordered" evidence="1">
    <location>
        <begin position="118"/>
        <end position="169"/>
    </location>
</feature>
<keyword evidence="3" id="KW-1185">Reference proteome</keyword>
<organism evidence="2 3">
    <name type="scientific">Fistulina hepatica ATCC 64428</name>
    <dbReference type="NCBI Taxonomy" id="1128425"/>
    <lineage>
        <taxon>Eukaryota</taxon>
        <taxon>Fungi</taxon>
        <taxon>Dikarya</taxon>
        <taxon>Basidiomycota</taxon>
        <taxon>Agaricomycotina</taxon>
        <taxon>Agaricomycetes</taxon>
        <taxon>Agaricomycetidae</taxon>
        <taxon>Agaricales</taxon>
        <taxon>Fistulinaceae</taxon>
        <taxon>Fistulina</taxon>
    </lineage>
</organism>
<evidence type="ECO:0008006" key="4">
    <source>
        <dbReference type="Google" id="ProtNLM"/>
    </source>
</evidence>
<dbReference type="AlphaFoldDB" id="A0A0D7ADL6"/>
<dbReference type="PANTHER" id="PTHR35871">
    <property type="entry name" value="EXPRESSED PROTEIN"/>
    <property type="match status" value="1"/>
</dbReference>
<evidence type="ECO:0000313" key="2">
    <source>
        <dbReference type="EMBL" id="KIY48963.1"/>
    </source>
</evidence>
<accession>A0A0D7ADL6</accession>
<feature type="compositionally biased region" description="Acidic residues" evidence="1">
    <location>
        <begin position="13"/>
        <end position="23"/>
    </location>
</feature>
<dbReference type="PANTHER" id="PTHR35871:SF1">
    <property type="entry name" value="CXC1-LIKE CYSTEINE CLUSTER ASSOCIATED WITH KDZ TRANSPOSASES DOMAIN-CONTAINING PROTEIN"/>
    <property type="match status" value="1"/>
</dbReference>
<reference evidence="2 3" key="1">
    <citation type="journal article" date="2015" name="Fungal Genet. Biol.">
        <title>Evolution of novel wood decay mechanisms in Agaricales revealed by the genome sequences of Fistulina hepatica and Cylindrobasidium torrendii.</title>
        <authorList>
            <person name="Floudas D."/>
            <person name="Held B.W."/>
            <person name="Riley R."/>
            <person name="Nagy L.G."/>
            <person name="Koehler G."/>
            <person name="Ransdell A.S."/>
            <person name="Younus H."/>
            <person name="Chow J."/>
            <person name="Chiniquy J."/>
            <person name="Lipzen A."/>
            <person name="Tritt A."/>
            <person name="Sun H."/>
            <person name="Haridas S."/>
            <person name="LaButti K."/>
            <person name="Ohm R.A."/>
            <person name="Kues U."/>
            <person name="Blanchette R.A."/>
            <person name="Grigoriev I.V."/>
            <person name="Minto R.E."/>
            <person name="Hibbett D.S."/>
        </authorList>
    </citation>
    <scope>NUCLEOTIDE SEQUENCE [LARGE SCALE GENOMIC DNA]</scope>
    <source>
        <strain evidence="2 3">ATCC 64428</strain>
    </source>
</reference>
<evidence type="ECO:0000313" key="3">
    <source>
        <dbReference type="Proteomes" id="UP000054144"/>
    </source>
</evidence>
<name>A0A0D7ADL6_9AGAR</name>
<feature type="region of interest" description="Disordered" evidence="1">
    <location>
        <begin position="1"/>
        <end position="23"/>
    </location>
</feature>
<dbReference type="EMBL" id="KN881771">
    <property type="protein sequence ID" value="KIY48963.1"/>
    <property type="molecule type" value="Genomic_DNA"/>
</dbReference>
<protein>
    <recommendedName>
        <fullName evidence="4">DDE-1 domain-containing protein</fullName>
    </recommendedName>
</protein>
<proteinExistence type="predicted"/>
<evidence type="ECO:0000256" key="1">
    <source>
        <dbReference type="SAM" id="MobiDB-lite"/>
    </source>
</evidence>
<sequence>MDSVYLEAPSDLAEPDSSDESDFPELEGYEKIMEKKSKKDWKTTEAKCGFGYSGHGESTLRRKRANEWKKVEESAKMRKTPQAEMMRQFVRSGTPRNVAAAAVPIPALMPVLAQEAGKALPSTPGSTMTLSMPTSGHDGSKQLIAGSSTGEAAASNLPDQHPLSDGDEVFTGYLSDLENIDDESVLEDELSMRNDNLSDVEDNNLLLSPENATVHAPGIPPIPEFHPLPVLPPPKCCKHVVTVHAARAAAQAEQKHELSEALVIIDKLLRSKRTDFMRGNGLQAKRAHALQSYLMLVVKKGKNGMDASAIAAEAQGFSAKWGSHLDFSQQKMIPAASKAYLQTVLEDEMPKGLKQYMEHELFPHIHLSPGKKGVSLTTCCSILAQEGFQYTEHAKGMYYDGHERPDVVVYRQDTFIPQLMALRPRVIEYVVSDVDKEVQKIPPNYVERRVALVVQDEMTCQQNDGAKSSWILDGKSLEYGKNYEGYWTGEMFIDQLRDKIIPALEARLGPGIQAAFLIDNSQGHAAYPKDVLLTSRMNL</sequence>
<feature type="compositionally biased region" description="Polar residues" evidence="1">
    <location>
        <begin position="123"/>
        <end position="134"/>
    </location>
</feature>
<gene>
    <name evidence="2" type="ORF">FISHEDRAFT_58593</name>
</gene>
<dbReference type="Proteomes" id="UP000054144">
    <property type="component" value="Unassembled WGS sequence"/>
</dbReference>
<dbReference type="OrthoDB" id="3218065at2759"/>